<name>A0A4R2KNP2_9RHOB</name>
<accession>A0A4R2KNP2</accession>
<dbReference type="SUPFAM" id="SSF53474">
    <property type="entry name" value="alpha/beta-Hydrolases"/>
    <property type="match status" value="1"/>
</dbReference>
<dbReference type="PANTHER" id="PTHR48081:SF33">
    <property type="entry name" value="KYNURENINE FORMAMIDASE"/>
    <property type="match status" value="1"/>
</dbReference>
<dbReference type="InterPro" id="IPR050300">
    <property type="entry name" value="GDXG_lipolytic_enzyme"/>
</dbReference>
<proteinExistence type="predicted"/>
<sequence length="277" mass="29493">MSRREDGIDWDDAYANAAHIPGADAYPARWAEAAAAFRARARGETDLAYGDHARQRFDVFLPAGRPAGLMVFVHGGYWLRFDKSLWSHLAAGPVARGWAVALPSYRLAPEVAIAQITADIAAALSVMARFAAGPIALAGHSAGGHLVARMICEDVPLPDSVAARIARVVPISPVSDLRPLMRTRMNEAFGLDDATARAESLVCQTPRAGVPVKVWVGADERPAFLDQARWLAEAWPGTGLHVAEGRHHFDVIEGLADPDSPLTGAVIGGLAGEGERS</sequence>
<dbReference type="InterPro" id="IPR013094">
    <property type="entry name" value="AB_hydrolase_3"/>
</dbReference>
<keyword evidence="1 3" id="KW-0378">Hydrolase</keyword>
<reference evidence="3 4" key="1">
    <citation type="submission" date="2019-03" db="EMBL/GenBank/DDBJ databases">
        <title>Genomic Encyclopedia of Type Strains, Phase IV (KMG-IV): sequencing the most valuable type-strain genomes for metagenomic binning, comparative biology and taxonomic classification.</title>
        <authorList>
            <person name="Goeker M."/>
        </authorList>
    </citation>
    <scope>NUCLEOTIDE SEQUENCE [LARGE SCALE GENOMIC DNA]</scope>
    <source>
        <strain evidence="3 4">DSM 4868</strain>
    </source>
</reference>
<dbReference type="PANTHER" id="PTHR48081">
    <property type="entry name" value="AB HYDROLASE SUPERFAMILY PROTEIN C4A8.06C"/>
    <property type="match status" value="1"/>
</dbReference>
<comment type="caution">
    <text evidence="3">The sequence shown here is derived from an EMBL/GenBank/DDBJ whole genome shotgun (WGS) entry which is preliminary data.</text>
</comment>
<dbReference type="EMBL" id="SLWW01000001">
    <property type="protein sequence ID" value="TCO74207.1"/>
    <property type="molecule type" value="Genomic_DNA"/>
</dbReference>
<protein>
    <submittedName>
        <fullName evidence="3">Alpha/beta hydrolase family protein</fullName>
    </submittedName>
</protein>
<dbReference type="GO" id="GO:0016787">
    <property type="term" value="F:hydrolase activity"/>
    <property type="evidence" value="ECO:0007669"/>
    <property type="project" value="UniProtKB-KW"/>
</dbReference>
<dbReference type="InterPro" id="IPR029058">
    <property type="entry name" value="AB_hydrolase_fold"/>
</dbReference>
<dbReference type="Gene3D" id="3.40.50.1820">
    <property type="entry name" value="alpha/beta hydrolase"/>
    <property type="match status" value="1"/>
</dbReference>
<evidence type="ECO:0000256" key="1">
    <source>
        <dbReference type="ARBA" id="ARBA00022801"/>
    </source>
</evidence>
<gene>
    <name evidence="3" type="ORF">EV655_101368</name>
</gene>
<evidence type="ECO:0000313" key="4">
    <source>
        <dbReference type="Proteomes" id="UP000295142"/>
    </source>
</evidence>
<evidence type="ECO:0000313" key="3">
    <source>
        <dbReference type="EMBL" id="TCO74207.1"/>
    </source>
</evidence>
<evidence type="ECO:0000259" key="2">
    <source>
        <dbReference type="Pfam" id="PF07859"/>
    </source>
</evidence>
<dbReference type="AlphaFoldDB" id="A0A4R2KNP2"/>
<feature type="domain" description="Alpha/beta hydrolase fold-3" evidence="2">
    <location>
        <begin position="70"/>
        <end position="188"/>
    </location>
</feature>
<organism evidence="3 4">
    <name type="scientific">Rhodovulum euryhalinum</name>
    <dbReference type="NCBI Taxonomy" id="35805"/>
    <lineage>
        <taxon>Bacteria</taxon>
        <taxon>Pseudomonadati</taxon>
        <taxon>Pseudomonadota</taxon>
        <taxon>Alphaproteobacteria</taxon>
        <taxon>Rhodobacterales</taxon>
        <taxon>Paracoccaceae</taxon>
        <taxon>Rhodovulum</taxon>
    </lineage>
</organism>
<keyword evidence="4" id="KW-1185">Reference proteome</keyword>
<dbReference type="Proteomes" id="UP000295142">
    <property type="component" value="Unassembled WGS sequence"/>
</dbReference>
<dbReference type="Pfam" id="PF07859">
    <property type="entry name" value="Abhydrolase_3"/>
    <property type="match status" value="1"/>
</dbReference>